<dbReference type="AlphaFoldDB" id="A0A1B6DLU1"/>
<organism evidence="2">
    <name type="scientific">Clastoptera arizonana</name>
    <name type="common">Arizona spittle bug</name>
    <dbReference type="NCBI Taxonomy" id="38151"/>
    <lineage>
        <taxon>Eukaryota</taxon>
        <taxon>Metazoa</taxon>
        <taxon>Ecdysozoa</taxon>
        <taxon>Arthropoda</taxon>
        <taxon>Hexapoda</taxon>
        <taxon>Insecta</taxon>
        <taxon>Pterygota</taxon>
        <taxon>Neoptera</taxon>
        <taxon>Paraneoptera</taxon>
        <taxon>Hemiptera</taxon>
        <taxon>Auchenorrhyncha</taxon>
        <taxon>Cercopoidea</taxon>
        <taxon>Clastopteridae</taxon>
        <taxon>Clastoptera</taxon>
    </lineage>
</organism>
<evidence type="ECO:0000313" key="3">
    <source>
        <dbReference type="EMBL" id="JAS28606.1"/>
    </source>
</evidence>
<gene>
    <name evidence="3" type="ORF">g.7564</name>
    <name evidence="2" type="ORF">g.7565</name>
</gene>
<feature type="compositionally biased region" description="Polar residues" evidence="1">
    <location>
        <begin position="170"/>
        <end position="190"/>
    </location>
</feature>
<accession>A0A1B6DLU1</accession>
<evidence type="ECO:0000313" key="2">
    <source>
        <dbReference type="EMBL" id="JAS26641.1"/>
    </source>
</evidence>
<reference evidence="2" key="1">
    <citation type="submission" date="2015-12" db="EMBL/GenBank/DDBJ databases">
        <title>De novo transcriptome assembly of four potential Pierce s Disease insect vectors from Arizona vineyards.</title>
        <authorList>
            <person name="Tassone E.E."/>
        </authorList>
    </citation>
    <scope>NUCLEOTIDE SEQUENCE</scope>
</reference>
<proteinExistence type="predicted"/>
<dbReference type="EMBL" id="GEDC01008692">
    <property type="protein sequence ID" value="JAS28606.1"/>
    <property type="molecule type" value="Transcribed_RNA"/>
</dbReference>
<name>A0A1B6DLU1_9HEMI</name>
<dbReference type="EMBL" id="GEDC01010657">
    <property type="protein sequence ID" value="JAS26641.1"/>
    <property type="molecule type" value="Transcribed_RNA"/>
</dbReference>
<feature type="region of interest" description="Disordered" evidence="1">
    <location>
        <begin position="170"/>
        <end position="208"/>
    </location>
</feature>
<protein>
    <submittedName>
        <fullName evidence="2">Uncharacterized protein</fullName>
    </submittedName>
</protein>
<sequence>MDKAHDHYVMDYSHHEEKVLDLSQGKLTKQKLELKYELEGMKPKQEGKTNLKSENKPFFSHTYYPAAPLPLHYAPPLVMGLSTVTDSSDDASDMSSVSPPATASNLISSTFMMANSVINSTRGGKPTRPFKAYPKDLLCGRSPSDVLLGSYTNDEYLEFRKKMLSQIQSVSNKSNINMKRSSSPQQPSSTGEDDVRTAAYWERRRKKQ</sequence>
<evidence type="ECO:0000256" key="1">
    <source>
        <dbReference type="SAM" id="MobiDB-lite"/>
    </source>
</evidence>